<dbReference type="Proteomes" id="UP000270924">
    <property type="component" value="Unassembled WGS sequence"/>
</dbReference>
<feature type="compositionally biased region" description="Basic and acidic residues" evidence="1">
    <location>
        <begin position="52"/>
        <end position="63"/>
    </location>
</feature>
<protein>
    <submittedName>
        <fullName evidence="2">Uncharacterized protein</fullName>
    </submittedName>
</protein>
<dbReference type="InParanoid" id="A0A3P7DUB5"/>
<evidence type="ECO:0000313" key="2">
    <source>
        <dbReference type="EMBL" id="VDM13123.1"/>
    </source>
</evidence>
<accession>A0A3P7DUB5</accession>
<name>A0A3P7DUB5_WUCBA</name>
<evidence type="ECO:0000256" key="1">
    <source>
        <dbReference type="SAM" id="MobiDB-lite"/>
    </source>
</evidence>
<sequence length="85" mass="10061">MEHVFWRRFQLAEFGYYAHMWYGWRIGKNGKGPSSKRDDAKKDNPSNQALDISHETPYRKEKITLGNLKYGQKDADEEQQRQNIG</sequence>
<organism evidence="2 3">
    <name type="scientific">Wuchereria bancrofti</name>
    <dbReference type="NCBI Taxonomy" id="6293"/>
    <lineage>
        <taxon>Eukaryota</taxon>
        <taxon>Metazoa</taxon>
        <taxon>Ecdysozoa</taxon>
        <taxon>Nematoda</taxon>
        <taxon>Chromadorea</taxon>
        <taxon>Rhabditida</taxon>
        <taxon>Spirurina</taxon>
        <taxon>Spiruromorpha</taxon>
        <taxon>Filarioidea</taxon>
        <taxon>Onchocercidae</taxon>
        <taxon>Wuchereria</taxon>
    </lineage>
</organism>
<keyword evidence="3" id="KW-1185">Reference proteome</keyword>
<feature type="compositionally biased region" description="Basic and acidic residues" evidence="1">
    <location>
        <begin position="71"/>
        <end position="85"/>
    </location>
</feature>
<reference evidence="2 3" key="1">
    <citation type="submission" date="2018-11" db="EMBL/GenBank/DDBJ databases">
        <authorList>
            <consortium name="Pathogen Informatics"/>
        </authorList>
    </citation>
    <scope>NUCLEOTIDE SEQUENCE [LARGE SCALE GENOMIC DNA]</scope>
</reference>
<gene>
    <name evidence="2" type="ORF">WBA_LOCUS6509</name>
</gene>
<proteinExistence type="predicted"/>
<feature type="region of interest" description="Disordered" evidence="1">
    <location>
        <begin position="31"/>
        <end position="85"/>
    </location>
</feature>
<feature type="compositionally biased region" description="Basic and acidic residues" evidence="1">
    <location>
        <begin position="35"/>
        <end position="44"/>
    </location>
</feature>
<evidence type="ECO:0000313" key="3">
    <source>
        <dbReference type="Proteomes" id="UP000270924"/>
    </source>
</evidence>
<dbReference type="EMBL" id="UYWW01003923">
    <property type="protein sequence ID" value="VDM13123.1"/>
    <property type="molecule type" value="Genomic_DNA"/>
</dbReference>
<dbReference type="AlphaFoldDB" id="A0A3P7DUB5"/>